<dbReference type="KEGG" id="lamb:KBB96_12670"/>
<keyword evidence="4" id="KW-0788">Thiol protease</keyword>
<dbReference type="InterPro" id="IPR000064">
    <property type="entry name" value="NLP_P60_dom"/>
</dbReference>
<evidence type="ECO:0000256" key="4">
    <source>
        <dbReference type="ARBA" id="ARBA00022807"/>
    </source>
</evidence>
<accession>A0A975IYB9</accession>
<organism evidence="6 7">
    <name type="scientific">Luteolibacter ambystomatis</name>
    <dbReference type="NCBI Taxonomy" id="2824561"/>
    <lineage>
        <taxon>Bacteria</taxon>
        <taxon>Pseudomonadati</taxon>
        <taxon>Verrucomicrobiota</taxon>
        <taxon>Verrucomicrobiia</taxon>
        <taxon>Verrucomicrobiales</taxon>
        <taxon>Verrucomicrobiaceae</taxon>
        <taxon>Luteolibacter</taxon>
    </lineage>
</organism>
<gene>
    <name evidence="6" type="ORF">KBB96_12670</name>
</gene>
<dbReference type="EMBL" id="CP073100">
    <property type="protein sequence ID" value="QUE49723.1"/>
    <property type="molecule type" value="Genomic_DNA"/>
</dbReference>
<dbReference type="PROSITE" id="PS51935">
    <property type="entry name" value="NLPC_P60"/>
    <property type="match status" value="1"/>
</dbReference>
<dbReference type="GO" id="GO:0008234">
    <property type="term" value="F:cysteine-type peptidase activity"/>
    <property type="evidence" value="ECO:0007669"/>
    <property type="project" value="UniProtKB-KW"/>
</dbReference>
<dbReference type="GO" id="GO:0006508">
    <property type="term" value="P:proteolysis"/>
    <property type="evidence" value="ECO:0007669"/>
    <property type="project" value="UniProtKB-KW"/>
</dbReference>
<dbReference type="Gene3D" id="3.90.1720.10">
    <property type="entry name" value="endopeptidase domain like (from Nostoc punctiforme)"/>
    <property type="match status" value="1"/>
</dbReference>
<evidence type="ECO:0000313" key="6">
    <source>
        <dbReference type="EMBL" id="QUE49723.1"/>
    </source>
</evidence>
<dbReference type="Proteomes" id="UP000676169">
    <property type="component" value="Chromosome"/>
</dbReference>
<feature type="domain" description="NlpC/P60" evidence="5">
    <location>
        <begin position="1"/>
        <end position="143"/>
    </location>
</feature>
<protein>
    <submittedName>
        <fullName evidence="6">C40 family peptidase</fullName>
    </submittedName>
</protein>
<sequence>MKRYEGVRYLWGGEGRSGIDCSGLPRRAMRDALFNQGWHHGNGAAFRMWADQWWHDASAKALGEGYRGLTRSLGVEGSVRALDCNSLQPGDLAITRDGRHVMIYFGGRDWIQADPGAGGVAILNPALSGNPWFDAPVACHRWSLLTM</sequence>
<dbReference type="RefSeq" id="WP_211629812.1">
    <property type="nucleotide sequence ID" value="NZ_CP073100.1"/>
</dbReference>
<name>A0A975IYB9_9BACT</name>
<evidence type="ECO:0000313" key="7">
    <source>
        <dbReference type="Proteomes" id="UP000676169"/>
    </source>
</evidence>
<evidence type="ECO:0000256" key="3">
    <source>
        <dbReference type="ARBA" id="ARBA00022801"/>
    </source>
</evidence>
<evidence type="ECO:0000259" key="5">
    <source>
        <dbReference type="PROSITE" id="PS51935"/>
    </source>
</evidence>
<proteinExistence type="inferred from homology"/>
<keyword evidence="7" id="KW-1185">Reference proteome</keyword>
<keyword evidence="2" id="KW-0645">Protease</keyword>
<evidence type="ECO:0000256" key="2">
    <source>
        <dbReference type="ARBA" id="ARBA00022670"/>
    </source>
</evidence>
<dbReference type="Pfam" id="PF00877">
    <property type="entry name" value="NLPC_P60"/>
    <property type="match status" value="1"/>
</dbReference>
<dbReference type="AlphaFoldDB" id="A0A975IYB9"/>
<dbReference type="SUPFAM" id="SSF54001">
    <property type="entry name" value="Cysteine proteinases"/>
    <property type="match status" value="1"/>
</dbReference>
<dbReference type="InterPro" id="IPR038765">
    <property type="entry name" value="Papain-like_cys_pep_sf"/>
</dbReference>
<comment type="similarity">
    <text evidence="1">Belongs to the peptidase C40 family.</text>
</comment>
<evidence type="ECO:0000256" key="1">
    <source>
        <dbReference type="ARBA" id="ARBA00007074"/>
    </source>
</evidence>
<reference evidence="6" key="1">
    <citation type="submission" date="2021-04" db="EMBL/GenBank/DDBJ databases">
        <title>Luteolibacter sp. 32A isolated from the skin of an Anderson's salamander (Ambystoma andersonii).</title>
        <authorList>
            <person name="Spergser J."/>
            <person name="Busse H.-J."/>
        </authorList>
    </citation>
    <scope>NUCLEOTIDE SEQUENCE</scope>
    <source>
        <strain evidence="6">32A</strain>
    </source>
</reference>
<keyword evidence="3" id="KW-0378">Hydrolase</keyword>